<gene>
    <name evidence="2" type="ORF">OS242_02955</name>
</gene>
<feature type="transmembrane region" description="Helical" evidence="1">
    <location>
        <begin position="125"/>
        <end position="142"/>
    </location>
</feature>
<evidence type="ECO:0000256" key="1">
    <source>
        <dbReference type="SAM" id="Phobius"/>
    </source>
</evidence>
<accession>A0ABT3WW72</accession>
<sequence>MSVKTLQLILLTAPWFSLFFLDKNTIKRYMPTTIFTALLMTINFQIAYAYGWWEIHQSIVPWGYMIDASFAYGIFAVGTFWIFYLTSHRFALYVLSNLVMDALFSFAVFPLLTRIGIATLKNITAWQYFFVIFGLSFVIYGYHKWQEKIFIPLAPK</sequence>
<dbReference type="Proteomes" id="UP001208017">
    <property type="component" value="Unassembled WGS sequence"/>
</dbReference>
<feature type="transmembrane region" description="Helical" evidence="1">
    <location>
        <begin position="90"/>
        <end position="113"/>
    </location>
</feature>
<feature type="transmembrane region" description="Helical" evidence="1">
    <location>
        <begin position="59"/>
        <end position="83"/>
    </location>
</feature>
<feature type="transmembrane region" description="Helical" evidence="1">
    <location>
        <begin position="6"/>
        <end position="22"/>
    </location>
</feature>
<keyword evidence="3" id="KW-1185">Reference proteome</keyword>
<evidence type="ECO:0000313" key="3">
    <source>
        <dbReference type="Proteomes" id="UP001208017"/>
    </source>
</evidence>
<comment type="caution">
    <text evidence="2">The sequence shown here is derived from an EMBL/GenBank/DDBJ whole genome shotgun (WGS) entry which is preliminary data.</text>
</comment>
<protein>
    <submittedName>
        <fullName evidence="2">Uncharacterized protein</fullName>
    </submittedName>
</protein>
<keyword evidence="1" id="KW-0472">Membrane</keyword>
<proteinExistence type="predicted"/>
<dbReference type="RefSeq" id="WP_267150154.1">
    <property type="nucleotide sequence ID" value="NZ_JAPMLT010000001.1"/>
</dbReference>
<name>A0ABT3WW72_9BACL</name>
<organism evidence="2 3">
    <name type="scientific">Tumebacillus lacus</name>
    <dbReference type="NCBI Taxonomy" id="2995335"/>
    <lineage>
        <taxon>Bacteria</taxon>
        <taxon>Bacillati</taxon>
        <taxon>Bacillota</taxon>
        <taxon>Bacilli</taxon>
        <taxon>Bacillales</taxon>
        <taxon>Alicyclobacillaceae</taxon>
        <taxon>Tumebacillus</taxon>
    </lineage>
</organism>
<reference evidence="2 3" key="1">
    <citation type="submission" date="2022-11" db="EMBL/GenBank/DDBJ databases">
        <title>Study of microbial diversity in lake waters.</title>
        <authorList>
            <person name="Zhang J."/>
        </authorList>
    </citation>
    <scope>NUCLEOTIDE SEQUENCE [LARGE SCALE GENOMIC DNA]</scope>
    <source>
        <strain evidence="2 3">DT12</strain>
    </source>
</reference>
<evidence type="ECO:0000313" key="2">
    <source>
        <dbReference type="EMBL" id="MCX7568920.1"/>
    </source>
</evidence>
<feature type="transmembrane region" description="Helical" evidence="1">
    <location>
        <begin position="34"/>
        <end position="53"/>
    </location>
</feature>
<keyword evidence="1" id="KW-0812">Transmembrane</keyword>
<dbReference type="EMBL" id="JAPMLT010000001">
    <property type="protein sequence ID" value="MCX7568920.1"/>
    <property type="molecule type" value="Genomic_DNA"/>
</dbReference>
<keyword evidence="1" id="KW-1133">Transmembrane helix</keyword>